<evidence type="ECO:0000256" key="2">
    <source>
        <dbReference type="SAM" id="MobiDB-lite"/>
    </source>
</evidence>
<dbReference type="PROSITE" id="PS51257">
    <property type="entry name" value="PROKAR_LIPOPROTEIN"/>
    <property type="match status" value="1"/>
</dbReference>
<feature type="compositionally biased region" description="Low complexity" evidence="2">
    <location>
        <begin position="223"/>
        <end position="251"/>
    </location>
</feature>
<comment type="caution">
    <text evidence="3">The sequence shown here is derived from an EMBL/GenBank/DDBJ whole genome shotgun (WGS) entry which is preliminary data.</text>
</comment>
<evidence type="ECO:0000313" key="4">
    <source>
        <dbReference type="Proteomes" id="UP000590740"/>
    </source>
</evidence>
<organism evidence="3 4">
    <name type="scientific">Prosthecobacter vanneervenii</name>
    <dbReference type="NCBI Taxonomy" id="48466"/>
    <lineage>
        <taxon>Bacteria</taxon>
        <taxon>Pseudomonadati</taxon>
        <taxon>Verrucomicrobiota</taxon>
        <taxon>Verrucomicrobiia</taxon>
        <taxon>Verrucomicrobiales</taxon>
        <taxon>Verrucomicrobiaceae</taxon>
        <taxon>Prosthecobacter</taxon>
    </lineage>
</organism>
<evidence type="ECO:0000256" key="1">
    <source>
        <dbReference type="SAM" id="Coils"/>
    </source>
</evidence>
<evidence type="ECO:0008006" key="5">
    <source>
        <dbReference type="Google" id="ProtNLM"/>
    </source>
</evidence>
<reference evidence="3 4" key="1">
    <citation type="submission" date="2020-08" db="EMBL/GenBank/DDBJ databases">
        <title>Genomic Encyclopedia of Type Strains, Phase IV (KMG-IV): sequencing the most valuable type-strain genomes for metagenomic binning, comparative biology and taxonomic classification.</title>
        <authorList>
            <person name="Goeker M."/>
        </authorList>
    </citation>
    <scope>NUCLEOTIDE SEQUENCE [LARGE SCALE GENOMIC DNA]</scope>
    <source>
        <strain evidence="3 4">DSM 12252</strain>
    </source>
</reference>
<dbReference type="EMBL" id="JACHIG010000004">
    <property type="protein sequence ID" value="MBB5032875.1"/>
    <property type="molecule type" value="Genomic_DNA"/>
</dbReference>
<feature type="coiled-coil region" evidence="1">
    <location>
        <begin position="28"/>
        <end position="100"/>
    </location>
</feature>
<proteinExistence type="predicted"/>
<protein>
    <recommendedName>
        <fullName evidence="5">Lipoprotein</fullName>
    </recommendedName>
</protein>
<dbReference type="AlphaFoldDB" id="A0A7W7YB61"/>
<dbReference type="RefSeq" id="WP_184339782.1">
    <property type="nucleotide sequence ID" value="NZ_JACHIG010000004.1"/>
</dbReference>
<dbReference type="Proteomes" id="UP000590740">
    <property type="component" value="Unassembled WGS sequence"/>
</dbReference>
<feature type="region of interest" description="Disordered" evidence="2">
    <location>
        <begin position="223"/>
        <end position="261"/>
    </location>
</feature>
<dbReference type="Gene3D" id="1.10.287.1490">
    <property type="match status" value="1"/>
</dbReference>
<sequence>MNRACILTCQTAAALLLTVTGCVKKSEYDALQVENQALQNRVDQTSQQLAESKADVAALQSQVQKLTALESELQKSRQALVQAQKEVADLGERLKKAGETQPEVLAMQQTLKKSQQDYKILLSHYDQFLSERRGAMVGRKYPTLSLEGGQVLQQAQVESIIGDDILIKHADGQVTVPLAKASPELRWDVCYDLQERKGLNREAIPRRSVEKIATLAPAPGSLVKPISSSPSVSSSSLSSSMLTSKTPGSSPSMPPVPASPAPSFNSLPPVVVPPQPRRSGLAEELTAQLAAQRAALNAEYQALAAKNVAALRKVQWNTAQPESNALLSTMSGSRAVLGISRLQMYRNAIYDTLQQLRDLSPAAR</sequence>
<evidence type="ECO:0000313" key="3">
    <source>
        <dbReference type="EMBL" id="MBB5032875.1"/>
    </source>
</evidence>
<keyword evidence="1" id="KW-0175">Coiled coil</keyword>
<keyword evidence="4" id="KW-1185">Reference proteome</keyword>
<accession>A0A7W7YB61</accession>
<name>A0A7W7YB61_9BACT</name>
<gene>
    <name evidence="3" type="ORF">HNQ65_002457</name>
</gene>